<accession>A0A2P5I334</accession>
<dbReference type="OrthoDB" id="103349at2759"/>
<gene>
    <name evidence="1" type="ORF">DHEL01_v204727</name>
</gene>
<protein>
    <submittedName>
        <fullName evidence="1">Arylsulfatase</fullName>
    </submittedName>
</protein>
<sequence>MWFKVAGSTCKYNEHHMGKNGCTFALAHLPACSKHYDYEPQLRGRRPDPPDFTTMSYIVLHSEDWENAKKLPEGLYYSDWMRANNCRAMEIFAGMVECVDANVGKVVDCLESWSKTLVRSTVQLISGHRG</sequence>
<evidence type="ECO:0000313" key="1">
    <source>
        <dbReference type="EMBL" id="POS76887.1"/>
    </source>
</evidence>
<dbReference type="EMBL" id="MAVT02000323">
    <property type="protein sequence ID" value="POS76887.1"/>
    <property type="molecule type" value="Genomic_DNA"/>
</dbReference>
<name>A0A2P5I334_DIAHE</name>
<reference evidence="1" key="1">
    <citation type="submission" date="2017-09" db="EMBL/GenBank/DDBJ databases">
        <title>Polyketide synthases of a Diaporthe helianthi virulent isolate.</title>
        <authorList>
            <person name="Baroncelli R."/>
        </authorList>
    </citation>
    <scope>NUCLEOTIDE SEQUENCE [LARGE SCALE GENOMIC DNA]</scope>
    <source>
        <strain evidence="1">7/96</strain>
    </source>
</reference>
<dbReference type="AlphaFoldDB" id="A0A2P5I334"/>
<dbReference type="Gene3D" id="3.40.720.10">
    <property type="entry name" value="Alkaline Phosphatase, subunit A"/>
    <property type="match status" value="1"/>
</dbReference>
<evidence type="ECO:0000313" key="2">
    <source>
        <dbReference type="Proteomes" id="UP000094444"/>
    </source>
</evidence>
<keyword evidence="2" id="KW-1185">Reference proteome</keyword>
<comment type="caution">
    <text evidence="1">The sequence shown here is derived from an EMBL/GenBank/DDBJ whole genome shotgun (WGS) entry which is preliminary data.</text>
</comment>
<dbReference type="Proteomes" id="UP000094444">
    <property type="component" value="Unassembled WGS sequence"/>
</dbReference>
<dbReference type="InterPro" id="IPR017850">
    <property type="entry name" value="Alkaline_phosphatase_core_sf"/>
</dbReference>
<proteinExistence type="predicted"/>
<organism evidence="1 2">
    <name type="scientific">Diaporthe helianthi</name>
    <dbReference type="NCBI Taxonomy" id="158607"/>
    <lineage>
        <taxon>Eukaryota</taxon>
        <taxon>Fungi</taxon>
        <taxon>Dikarya</taxon>
        <taxon>Ascomycota</taxon>
        <taxon>Pezizomycotina</taxon>
        <taxon>Sordariomycetes</taxon>
        <taxon>Sordariomycetidae</taxon>
        <taxon>Diaporthales</taxon>
        <taxon>Diaporthaceae</taxon>
        <taxon>Diaporthe</taxon>
    </lineage>
</organism>
<dbReference type="STRING" id="158607.A0A2P5I334"/>
<dbReference type="SUPFAM" id="SSF53649">
    <property type="entry name" value="Alkaline phosphatase-like"/>
    <property type="match status" value="1"/>
</dbReference>
<dbReference type="InParanoid" id="A0A2P5I334"/>